<accession>C7NN30</accession>
<dbReference type="eggNOG" id="arCOG01868">
    <property type="taxonomic scope" value="Archaea"/>
</dbReference>
<dbReference type="OrthoDB" id="195102at2157"/>
<dbReference type="RefSeq" id="WP_015789004.1">
    <property type="nucleotide sequence ID" value="NC_013158.1"/>
</dbReference>
<reference evidence="1 2" key="1">
    <citation type="journal article" date="2009" name="Stand. Genomic Sci.">
        <title>Complete genome sequence of Halorhabdus utahensis type strain (AX-2).</title>
        <authorList>
            <person name="Anderson I."/>
            <person name="Tindall B.J."/>
            <person name="Pomrenke H."/>
            <person name="Goker M."/>
            <person name="Lapidus A."/>
            <person name="Nolan M."/>
            <person name="Copeland A."/>
            <person name="Glavina Del Rio T."/>
            <person name="Chen F."/>
            <person name="Tice H."/>
            <person name="Cheng J.F."/>
            <person name="Lucas S."/>
            <person name="Chertkov O."/>
            <person name="Bruce D."/>
            <person name="Brettin T."/>
            <person name="Detter J.C."/>
            <person name="Han C."/>
            <person name="Goodwin L."/>
            <person name="Land M."/>
            <person name="Hauser L."/>
            <person name="Chang Y.J."/>
            <person name="Jeffries C.D."/>
            <person name="Pitluck S."/>
            <person name="Pati A."/>
            <person name="Mavromatis K."/>
            <person name="Ivanova N."/>
            <person name="Ovchinnikova G."/>
            <person name="Chen A."/>
            <person name="Palaniappan K."/>
            <person name="Chain P."/>
            <person name="Rohde M."/>
            <person name="Bristow J."/>
            <person name="Eisen J.A."/>
            <person name="Markowitz V."/>
            <person name="Hugenholtz P."/>
            <person name="Kyrpides N.C."/>
            <person name="Klenk H.P."/>
        </authorList>
    </citation>
    <scope>NUCLEOTIDE SEQUENCE [LARGE SCALE GENOMIC DNA]</scope>
    <source>
        <strain evidence="2">DSM 12940 / JCM 11049 / AX-2</strain>
    </source>
</reference>
<dbReference type="Gene3D" id="1.10.10.10">
    <property type="entry name" value="Winged helix-like DNA-binding domain superfamily/Winged helix DNA-binding domain"/>
    <property type="match status" value="1"/>
</dbReference>
<name>C7NN30_HALUD</name>
<dbReference type="CDD" id="cd00090">
    <property type="entry name" value="HTH_ARSR"/>
    <property type="match status" value="1"/>
</dbReference>
<dbReference type="InterPro" id="IPR011991">
    <property type="entry name" value="ArsR-like_HTH"/>
</dbReference>
<evidence type="ECO:0000313" key="1">
    <source>
        <dbReference type="EMBL" id="ACV11430.1"/>
    </source>
</evidence>
<dbReference type="KEGG" id="hut:Huta_1254"/>
<dbReference type="HOGENOM" id="CLU_141432_0_0_2"/>
<keyword evidence="2" id="KW-1185">Reference proteome</keyword>
<dbReference type="InterPro" id="IPR036388">
    <property type="entry name" value="WH-like_DNA-bd_sf"/>
</dbReference>
<proteinExistence type="predicted"/>
<dbReference type="SUPFAM" id="SSF46785">
    <property type="entry name" value="Winged helix' DNA-binding domain"/>
    <property type="match status" value="1"/>
</dbReference>
<dbReference type="InterPro" id="IPR036390">
    <property type="entry name" value="WH_DNA-bd_sf"/>
</dbReference>
<dbReference type="GeneID" id="8383529"/>
<dbReference type="EMBL" id="CP001687">
    <property type="protein sequence ID" value="ACV11430.1"/>
    <property type="molecule type" value="Genomic_DNA"/>
</dbReference>
<gene>
    <name evidence="1" type="ordered locus">Huta_1254</name>
</gene>
<evidence type="ECO:0000313" key="2">
    <source>
        <dbReference type="Proteomes" id="UP000002071"/>
    </source>
</evidence>
<dbReference type="AlphaFoldDB" id="C7NN30"/>
<organism evidence="1 2">
    <name type="scientific">Halorhabdus utahensis (strain DSM 12940 / JCM 11049 / AX-2)</name>
    <dbReference type="NCBI Taxonomy" id="519442"/>
    <lineage>
        <taxon>Archaea</taxon>
        <taxon>Methanobacteriati</taxon>
        <taxon>Methanobacteriota</taxon>
        <taxon>Stenosarchaea group</taxon>
        <taxon>Halobacteria</taxon>
        <taxon>Halobacteriales</taxon>
        <taxon>Haloarculaceae</taxon>
        <taxon>Halorhabdus</taxon>
    </lineage>
</organism>
<dbReference type="Proteomes" id="UP000002071">
    <property type="component" value="Chromosome"/>
</dbReference>
<sequence>MSTDLETVEGTETRELVHFVTQQTRFALLNNILQHPEQLPSMYELEELNPSVSEATVYKHVQKLIDAGIVEEVALADDRRRQGYPWKFYGLTEEGRAFLEDHNLLAAEETLQRIYETISDKPEKMVKYENAPRPES</sequence>
<dbReference type="STRING" id="519442.Huta_1254"/>
<protein>
    <submittedName>
        <fullName evidence="1">Uncharacterized protein</fullName>
    </submittedName>
</protein>